<dbReference type="HOGENOM" id="CLU_1131471_0_0_1"/>
<evidence type="ECO:0000313" key="3">
    <source>
        <dbReference type="Proteomes" id="UP000026961"/>
    </source>
</evidence>
<evidence type="ECO:0000313" key="2">
    <source>
        <dbReference type="EnsemblPlants" id="OGLUM05G13400.1"/>
    </source>
</evidence>
<dbReference type="EnsemblPlants" id="OGLUM05G13400.1">
    <property type="protein sequence ID" value="OGLUM05G13400.1"/>
    <property type="gene ID" value="OGLUM05G13400"/>
</dbReference>
<sequence>RRSLGPRLASYNSRELPGKTPPPPQNRFLTPRIRPRERARHERRRSSLLGRPRRRRREGRRGRRRQRRRRRRPGGGGGVGRGRGERRGAALAAAGPPGEVRVGAPRRRVGLLPPRLRRHGRQRPRRLEAVRALRGVQVRCRDRGARLHLHDAAAGAARRTAHRRPGPAGQGRRTRRLRRRSGDGVPADVGGVGGDPDNEQDEGRRGQRVHRLVGGVHQHGLLRLPLPRPLRPRLRLQARQADLHLI</sequence>
<dbReference type="AlphaFoldDB" id="A0A0D9ZXS9"/>
<reference evidence="2" key="2">
    <citation type="submission" date="2018-05" db="EMBL/GenBank/DDBJ databases">
        <title>OgluRS3 (Oryza glumaepatula Reference Sequence Version 3).</title>
        <authorList>
            <person name="Zhang J."/>
            <person name="Kudrna D."/>
            <person name="Lee S."/>
            <person name="Talag J."/>
            <person name="Welchert J."/>
            <person name="Wing R.A."/>
        </authorList>
    </citation>
    <scope>NUCLEOTIDE SEQUENCE [LARGE SCALE GENOMIC DNA]</scope>
</reference>
<name>A0A0D9ZXS9_9ORYZ</name>
<organism evidence="2">
    <name type="scientific">Oryza glumipatula</name>
    <dbReference type="NCBI Taxonomy" id="40148"/>
    <lineage>
        <taxon>Eukaryota</taxon>
        <taxon>Viridiplantae</taxon>
        <taxon>Streptophyta</taxon>
        <taxon>Embryophyta</taxon>
        <taxon>Tracheophyta</taxon>
        <taxon>Spermatophyta</taxon>
        <taxon>Magnoliopsida</taxon>
        <taxon>Liliopsida</taxon>
        <taxon>Poales</taxon>
        <taxon>Poaceae</taxon>
        <taxon>BOP clade</taxon>
        <taxon>Oryzoideae</taxon>
        <taxon>Oryzeae</taxon>
        <taxon>Oryzinae</taxon>
        <taxon>Oryza</taxon>
    </lineage>
</organism>
<keyword evidence="3" id="KW-1185">Reference proteome</keyword>
<feature type="region of interest" description="Disordered" evidence="1">
    <location>
        <begin position="1"/>
        <end position="123"/>
    </location>
</feature>
<feature type="compositionally biased region" description="Basic residues" evidence="1">
    <location>
        <begin position="104"/>
        <end position="123"/>
    </location>
</feature>
<protein>
    <submittedName>
        <fullName evidence="2">Uncharacterized protein</fullName>
    </submittedName>
</protein>
<feature type="compositionally biased region" description="Basic residues" evidence="1">
    <location>
        <begin position="41"/>
        <end position="73"/>
    </location>
</feature>
<reference evidence="2" key="1">
    <citation type="submission" date="2015-04" db="UniProtKB">
        <authorList>
            <consortium name="EnsemblPlants"/>
        </authorList>
    </citation>
    <scope>IDENTIFICATION</scope>
</reference>
<feature type="region of interest" description="Disordered" evidence="1">
    <location>
        <begin position="151"/>
        <end position="206"/>
    </location>
</feature>
<proteinExistence type="predicted"/>
<evidence type="ECO:0000256" key="1">
    <source>
        <dbReference type="SAM" id="MobiDB-lite"/>
    </source>
</evidence>
<dbReference type="Gramene" id="OGLUM05G13400.1">
    <property type="protein sequence ID" value="OGLUM05G13400.1"/>
    <property type="gene ID" value="OGLUM05G13400"/>
</dbReference>
<dbReference type="Proteomes" id="UP000026961">
    <property type="component" value="Chromosome 5"/>
</dbReference>
<accession>A0A0D9ZXS9</accession>